<comment type="caution">
    <text evidence="2">The sequence shown here is derived from an EMBL/GenBank/DDBJ whole genome shotgun (WGS) entry which is preliminary data.</text>
</comment>
<name>A0A8X6XKG4_9ARAC</name>
<gene>
    <name evidence="2" type="ORF">TNIN_28031</name>
</gene>
<dbReference type="EMBL" id="BMAV01010304">
    <property type="protein sequence ID" value="GFY55310.1"/>
    <property type="molecule type" value="Genomic_DNA"/>
</dbReference>
<sequence>MRSDKSKQKNNTELFPQNFFSLAPCRHVILQIAVVYSAGSRDPLLPPPGAESARSKRQTIQTELSSKRYIQVNRKDVN</sequence>
<evidence type="ECO:0000313" key="3">
    <source>
        <dbReference type="Proteomes" id="UP000886998"/>
    </source>
</evidence>
<dbReference type="AlphaFoldDB" id="A0A8X6XKG4"/>
<organism evidence="2 3">
    <name type="scientific">Trichonephila inaurata madagascariensis</name>
    <dbReference type="NCBI Taxonomy" id="2747483"/>
    <lineage>
        <taxon>Eukaryota</taxon>
        <taxon>Metazoa</taxon>
        <taxon>Ecdysozoa</taxon>
        <taxon>Arthropoda</taxon>
        <taxon>Chelicerata</taxon>
        <taxon>Arachnida</taxon>
        <taxon>Araneae</taxon>
        <taxon>Araneomorphae</taxon>
        <taxon>Entelegynae</taxon>
        <taxon>Araneoidea</taxon>
        <taxon>Nephilidae</taxon>
        <taxon>Trichonephila</taxon>
        <taxon>Trichonephila inaurata</taxon>
    </lineage>
</organism>
<keyword evidence="3" id="KW-1185">Reference proteome</keyword>
<reference evidence="2" key="1">
    <citation type="submission" date="2020-08" db="EMBL/GenBank/DDBJ databases">
        <title>Multicomponent nature underlies the extraordinary mechanical properties of spider dragline silk.</title>
        <authorList>
            <person name="Kono N."/>
            <person name="Nakamura H."/>
            <person name="Mori M."/>
            <person name="Yoshida Y."/>
            <person name="Ohtoshi R."/>
            <person name="Malay A.D."/>
            <person name="Moran D.A.P."/>
            <person name="Tomita M."/>
            <person name="Numata K."/>
            <person name="Arakawa K."/>
        </authorList>
    </citation>
    <scope>NUCLEOTIDE SEQUENCE</scope>
</reference>
<evidence type="ECO:0000313" key="2">
    <source>
        <dbReference type="EMBL" id="GFY55310.1"/>
    </source>
</evidence>
<proteinExistence type="predicted"/>
<protein>
    <submittedName>
        <fullName evidence="2">Uncharacterized protein</fullName>
    </submittedName>
</protein>
<feature type="region of interest" description="Disordered" evidence="1">
    <location>
        <begin position="43"/>
        <end position="67"/>
    </location>
</feature>
<dbReference type="Proteomes" id="UP000886998">
    <property type="component" value="Unassembled WGS sequence"/>
</dbReference>
<evidence type="ECO:0000256" key="1">
    <source>
        <dbReference type="SAM" id="MobiDB-lite"/>
    </source>
</evidence>
<accession>A0A8X6XKG4</accession>